<dbReference type="AlphaFoldDB" id="A0A2P6N4X1"/>
<evidence type="ECO:0000313" key="1">
    <source>
        <dbReference type="EMBL" id="PRP78994.1"/>
    </source>
</evidence>
<dbReference type="EMBL" id="MDYQ01000202">
    <property type="protein sequence ID" value="PRP78994.1"/>
    <property type="molecule type" value="Genomic_DNA"/>
</dbReference>
<accession>A0A2P6N4X1</accession>
<sequence length="199" mass="22790">MRKRDTVSIYNVGGAKAVRLCNEMTATAIIKTDMNDFLIDFVPRDELRTKVARSNNDGYIPLTIKPRDSNMEPPFPIDASQTAALYHEEVDHHGNIFGTITNHRRPPSDPRRTSSPDVHALLMNHTRPSAIHIIRLANPIIRSPQDNQINEGHQMVNDAHSHESDNMEDVMGRIYFDHEEEQDQHMMSTYHLQTNETLD</sequence>
<proteinExistence type="predicted"/>
<keyword evidence="2" id="KW-1185">Reference proteome</keyword>
<evidence type="ECO:0000313" key="2">
    <source>
        <dbReference type="Proteomes" id="UP000241769"/>
    </source>
</evidence>
<dbReference type="Proteomes" id="UP000241769">
    <property type="component" value="Unassembled WGS sequence"/>
</dbReference>
<gene>
    <name evidence="1" type="ORF">PROFUN_11459</name>
</gene>
<protein>
    <submittedName>
        <fullName evidence="1">Uncharacterized protein</fullName>
    </submittedName>
</protein>
<dbReference type="InParanoid" id="A0A2P6N4X1"/>
<comment type="caution">
    <text evidence="1">The sequence shown here is derived from an EMBL/GenBank/DDBJ whole genome shotgun (WGS) entry which is preliminary data.</text>
</comment>
<organism evidence="1 2">
    <name type="scientific">Planoprotostelium fungivorum</name>
    <dbReference type="NCBI Taxonomy" id="1890364"/>
    <lineage>
        <taxon>Eukaryota</taxon>
        <taxon>Amoebozoa</taxon>
        <taxon>Evosea</taxon>
        <taxon>Variosea</taxon>
        <taxon>Cavosteliida</taxon>
        <taxon>Cavosteliaceae</taxon>
        <taxon>Planoprotostelium</taxon>
    </lineage>
</organism>
<name>A0A2P6N4X1_9EUKA</name>
<reference evidence="1 2" key="1">
    <citation type="journal article" date="2018" name="Genome Biol. Evol.">
        <title>Multiple Roots of Fruiting Body Formation in Amoebozoa.</title>
        <authorList>
            <person name="Hillmann F."/>
            <person name="Forbes G."/>
            <person name="Novohradska S."/>
            <person name="Ferling I."/>
            <person name="Riege K."/>
            <person name="Groth M."/>
            <person name="Westermann M."/>
            <person name="Marz M."/>
            <person name="Spaller T."/>
            <person name="Winckler T."/>
            <person name="Schaap P."/>
            <person name="Glockner G."/>
        </authorList>
    </citation>
    <scope>NUCLEOTIDE SEQUENCE [LARGE SCALE GENOMIC DNA]</scope>
    <source>
        <strain evidence="1 2">Jena</strain>
    </source>
</reference>